<reference evidence="1" key="1">
    <citation type="journal article" date="2015" name="Nature">
        <title>Complex archaea that bridge the gap between prokaryotes and eukaryotes.</title>
        <authorList>
            <person name="Spang A."/>
            <person name="Saw J.H."/>
            <person name="Jorgensen S.L."/>
            <person name="Zaremba-Niedzwiedzka K."/>
            <person name="Martijn J."/>
            <person name="Lind A.E."/>
            <person name="van Eijk R."/>
            <person name="Schleper C."/>
            <person name="Guy L."/>
            <person name="Ettema T.J."/>
        </authorList>
    </citation>
    <scope>NUCLEOTIDE SEQUENCE</scope>
</reference>
<dbReference type="EMBL" id="LAZR01027206">
    <property type="protein sequence ID" value="KKL66429.1"/>
    <property type="molecule type" value="Genomic_DNA"/>
</dbReference>
<protein>
    <submittedName>
        <fullName evidence="1">Uncharacterized protein</fullName>
    </submittedName>
</protein>
<gene>
    <name evidence="1" type="ORF">LCGC14_2145110</name>
</gene>
<proteinExistence type="predicted"/>
<evidence type="ECO:0000313" key="1">
    <source>
        <dbReference type="EMBL" id="KKL66429.1"/>
    </source>
</evidence>
<dbReference type="AlphaFoldDB" id="A0A0F9DXK0"/>
<name>A0A0F9DXK0_9ZZZZ</name>
<comment type="caution">
    <text evidence="1">The sequence shown here is derived from an EMBL/GenBank/DDBJ whole genome shotgun (WGS) entry which is preliminary data.</text>
</comment>
<feature type="non-terminal residue" evidence="1">
    <location>
        <position position="21"/>
    </location>
</feature>
<organism evidence="1">
    <name type="scientific">marine sediment metagenome</name>
    <dbReference type="NCBI Taxonomy" id="412755"/>
    <lineage>
        <taxon>unclassified sequences</taxon>
        <taxon>metagenomes</taxon>
        <taxon>ecological metagenomes</taxon>
    </lineage>
</organism>
<accession>A0A0F9DXK0</accession>
<sequence length="21" mass="2288">MSKRRKIKLSASAIGELKACP</sequence>